<evidence type="ECO:0000313" key="1">
    <source>
        <dbReference type="EnsemblPlants" id="PGSC0003DMT400074541"/>
    </source>
</evidence>
<dbReference type="AlphaFoldDB" id="M1CTV0"/>
<dbReference type="Gramene" id="PGSC0003DMT400074541">
    <property type="protein sequence ID" value="PGSC0003DMT400074541"/>
    <property type="gene ID" value="PGSC0003DMG402028974"/>
</dbReference>
<dbReference type="Proteomes" id="UP000011115">
    <property type="component" value="Unassembled WGS sequence"/>
</dbReference>
<sequence length="53" mass="6106">MVHVMEQVYISYFNIAYKINTIIYGDTRVLSAQALLFFGGIRNMLIHSVENPN</sequence>
<evidence type="ECO:0000313" key="2">
    <source>
        <dbReference type="Proteomes" id="UP000011115"/>
    </source>
</evidence>
<reference evidence="2" key="1">
    <citation type="journal article" date="2011" name="Nature">
        <title>Genome sequence and analysis of the tuber crop potato.</title>
        <authorList>
            <consortium name="The Potato Genome Sequencing Consortium"/>
        </authorList>
    </citation>
    <scope>NUCLEOTIDE SEQUENCE [LARGE SCALE GENOMIC DNA]</scope>
    <source>
        <strain evidence="2">cv. DM1-3 516 R44</strain>
    </source>
</reference>
<organism evidence="1 2">
    <name type="scientific">Solanum tuberosum</name>
    <name type="common">Potato</name>
    <dbReference type="NCBI Taxonomy" id="4113"/>
    <lineage>
        <taxon>Eukaryota</taxon>
        <taxon>Viridiplantae</taxon>
        <taxon>Streptophyta</taxon>
        <taxon>Embryophyta</taxon>
        <taxon>Tracheophyta</taxon>
        <taxon>Spermatophyta</taxon>
        <taxon>Magnoliopsida</taxon>
        <taxon>eudicotyledons</taxon>
        <taxon>Gunneridae</taxon>
        <taxon>Pentapetalae</taxon>
        <taxon>asterids</taxon>
        <taxon>lamiids</taxon>
        <taxon>Solanales</taxon>
        <taxon>Solanaceae</taxon>
        <taxon>Solanoideae</taxon>
        <taxon>Solaneae</taxon>
        <taxon>Solanum</taxon>
    </lineage>
</organism>
<accession>M1CTV0</accession>
<proteinExistence type="predicted"/>
<protein>
    <submittedName>
        <fullName evidence="1">Uncharacterized protein</fullName>
    </submittedName>
</protein>
<dbReference type="HOGENOM" id="CLU_3072423_0_0_1"/>
<reference evidence="1" key="2">
    <citation type="submission" date="2015-06" db="UniProtKB">
        <authorList>
            <consortium name="EnsemblPlants"/>
        </authorList>
    </citation>
    <scope>IDENTIFICATION</scope>
    <source>
        <strain evidence="1">DM1-3 516 R44</strain>
    </source>
</reference>
<dbReference type="PaxDb" id="4113-PGSC0003DMT400074541"/>
<dbReference type="InParanoid" id="M1CTV0"/>
<name>M1CTV0_SOLTU</name>
<keyword evidence="2" id="KW-1185">Reference proteome</keyword>
<dbReference type="EnsemblPlants" id="PGSC0003DMT400074541">
    <property type="protein sequence ID" value="PGSC0003DMT400074541"/>
    <property type="gene ID" value="PGSC0003DMG402028974"/>
</dbReference>